<dbReference type="SUPFAM" id="SSF48371">
    <property type="entry name" value="ARM repeat"/>
    <property type="match status" value="1"/>
</dbReference>
<comment type="caution">
    <text evidence="2">The sequence shown here is derived from an EMBL/GenBank/DDBJ whole genome shotgun (WGS) entry which is preliminary data.</text>
</comment>
<sequence length="139" mass="16627">MEARVYDVIRKACSSNTELLRQAVDELDLLQTEDRFFQILLEIGKKEHEPEVHRIQALVQFKNRICTYWNHRGEVRDQNLASHEIIRRAMWDDLLAVTFPKSVERQWIAAMAQIFVEDYVNFDTRFFSKLTLAVNRLWE</sequence>
<reference evidence="2" key="1">
    <citation type="submission" date="2022-07" db="EMBL/GenBank/DDBJ databases">
        <title>Phylogenomic reconstructions and comparative analyses of Kickxellomycotina fungi.</title>
        <authorList>
            <person name="Reynolds N.K."/>
            <person name="Stajich J.E."/>
            <person name="Barry K."/>
            <person name="Grigoriev I.V."/>
            <person name="Crous P."/>
            <person name="Smith M.E."/>
        </authorList>
    </citation>
    <scope>NUCLEOTIDE SEQUENCE</scope>
    <source>
        <strain evidence="2">RSA 1196</strain>
    </source>
</reference>
<dbReference type="Pfam" id="PF03810">
    <property type="entry name" value="IBN_N"/>
    <property type="match status" value="1"/>
</dbReference>
<dbReference type="Gene3D" id="1.25.10.10">
    <property type="entry name" value="Leucine-rich Repeat Variant"/>
    <property type="match status" value="1"/>
</dbReference>
<name>A0A9W8ARW4_9FUNG</name>
<accession>A0A9W8ARW4</accession>
<dbReference type="Proteomes" id="UP001150925">
    <property type="component" value="Unassembled WGS sequence"/>
</dbReference>
<organism evidence="2 3">
    <name type="scientific">Dispira parvispora</name>
    <dbReference type="NCBI Taxonomy" id="1520584"/>
    <lineage>
        <taxon>Eukaryota</taxon>
        <taxon>Fungi</taxon>
        <taxon>Fungi incertae sedis</taxon>
        <taxon>Zoopagomycota</taxon>
        <taxon>Kickxellomycotina</taxon>
        <taxon>Dimargaritomycetes</taxon>
        <taxon>Dimargaritales</taxon>
        <taxon>Dimargaritaceae</taxon>
        <taxon>Dispira</taxon>
    </lineage>
</organism>
<dbReference type="PROSITE" id="PS50166">
    <property type="entry name" value="IMPORTIN_B_NT"/>
    <property type="match status" value="1"/>
</dbReference>
<dbReference type="InterPro" id="IPR016024">
    <property type="entry name" value="ARM-type_fold"/>
</dbReference>
<dbReference type="AlphaFoldDB" id="A0A9W8ARW4"/>
<feature type="non-terminal residue" evidence="2">
    <location>
        <position position="139"/>
    </location>
</feature>
<keyword evidence="3" id="KW-1185">Reference proteome</keyword>
<dbReference type="OrthoDB" id="10368679at2759"/>
<evidence type="ECO:0000259" key="1">
    <source>
        <dbReference type="PROSITE" id="PS50166"/>
    </source>
</evidence>
<evidence type="ECO:0000313" key="3">
    <source>
        <dbReference type="Proteomes" id="UP001150925"/>
    </source>
</evidence>
<evidence type="ECO:0000313" key="2">
    <source>
        <dbReference type="EMBL" id="KAJ1958845.1"/>
    </source>
</evidence>
<dbReference type="InterPro" id="IPR011989">
    <property type="entry name" value="ARM-like"/>
</dbReference>
<gene>
    <name evidence="2" type="ORF">IWQ62_004839</name>
</gene>
<dbReference type="EMBL" id="JANBPY010001745">
    <property type="protein sequence ID" value="KAJ1958845.1"/>
    <property type="molecule type" value="Genomic_DNA"/>
</dbReference>
<protein>
    <recommendedName>
        <fullName evidence="1">Importin N-terminal domain-containing protein</fullName>
    </recommendedName>
</protein>
<feature type="domain" description="Importin N-terminal" evidence="1">
    <location>
        <begin position="23"/>
        <end position="100"/>
    </location>
</feature>
<dbReference type="GO" id="GO:0031267">
    <property type="term" value="F:small GTPase binding"/>
    <property type="evidence" value="ECO:0007669"/>
    <property type="project" value="InterPro"/>
</dbReference>
<dbReference type="InterPro" id="IPR001494">
    <property type="entry name" value="Importin-beta_N"/>
</dbReference>
<proteinExistence type="predicted"/>
<dbReference type="GO" id="GO:0006886">
    <property type="term" value="P:intracellular protein transport"/>
    <property type="evidence" value="ECO:0007669"/>
    <property type="project" value="InterPro"/>
</dbReference>